<dbReference type="SUPFAM" id="SSF55174">
    <property type="entry name" value="Alpha-L RNA-binding motif"/>
    <property type="match status" value="1"/>
</dbReference>
<gene>
    <name evidence="4" type="ORF">HQ35_03700</name>
</gene>
<dbReference type="GO" id="GO:0003723">
    <property type="term" value="F:RNA binding"/>
    <property type="evidence" value="ECO:0007669"/>
    <property type="project" value="UniProtKB-KW"/>
</dbReference>
<reference evidence="4 5" key="1">
    <citation type="submission" date="2014-08" db="EMBL/GenBank/DDBJ databases">
        <title>Porphyromonas cangingivalis strain:COT-109_OH1386 Genome sequencing.</title>
        <authorList>
            <person name="Wallis C."/>
            <person name="Deusch O."/>
            <person name="O'Flynn C."/>
            <person name="Davis I."/>
            <person name="Jospin G."/>
            <person name="Darling A.E."/>
            <person name="Coil D.A."/>
            <person name="Alexiev A."/>
            <person name="Horsfall A."/>
            <person name="Kirkwood N."/>
            <person name="Harris S."/>
            <person name="Eisen J.A."/>
        </authorList>
    </citation>
    <scope>NUCLEOTIDE SEQUENCE [LARGE SCALE GENOMIC DNA]</scope>
    <source>
        <strain evidence="5">COT-109 OH1386</strain>
    </source>
</reference>
<proteinExistence type="predicted"/>
<evidence type="ECO:0000313" key="5">
    <source>
        <dbReference type="Proteomes" id="UP000030125"/>
    </source>
</evidence>
<feature type="compositionally biased region" description="Basic and acidic residues" evidence="2">
    <location>
        <begin position="68"/>
        <end position="105"/>
    </location>
</feature>
<protein>
    <recommendedName>
        <fullName evidence="3">RNA-binding S4 domain-containing protein</fullName>
    </recommendedName>
</protein>
<feature type="region of interest" description="Disordered" evidence="2">
    <location>
        <begin position="68"/>
        <end position="114"/>
    </location>
</feature>
<dbReference type="RefSeq" id="WP_036851140.1">
    <property type="nucleotide sequence ID" value="NZ_JQJD01000023.1"/>
</dbReference>
<accession>A0A0A2EW74</accession>
<dbReference type="Gene3D" id="3.10.290.10">
    <property type="entry name" value="RNA-binding S4 domain"/>
    <property type="match status" value="1"/>
</dbReference>
<evidence type="ECO:0000256" key="2">
    <source>
        <dbReference type="SAM" id="MobiDB-lite"/>
    </source>
</evidence>
<sequence>MEVRISRIVSEHYDYTRKEAEEYIRQGRITRNGEVVTIGDKASVNDEIELDGVRIPLKGIFKKLEREAAGKETGSKFRQNDDEYKDAFNPKSRELRKGRKNEFAPKRKGKNSMY</sequence>
<evidence type="ECO:0000259" key="3">
    <source>
        <dbReference type="SMART" id="SM00363"/>
    </source>
</evidence>
<keyword evidence="5" id="KW-1185">Reference proteome</keyword>
<keyword evidence="1" id="KW-0694">RNA-binding</keyword>
<dbReference type="CDD" id="cd00165">
    <property type="entry name" value="S4"/>
    <property type="match status" value="1"/>
</dbReference>
<organism evidence="4 5">
    <name type="scientific">Porphyromonas cangingivalis</name>
    <dbReference type="NCBI Taxonomy" id="36874"/>
    <lineage>
        <taxon>Bacteria</taxon>
        <taxon>Pseudomonadati</taxon>
        <taxon>Bacteroidota</taxon>
        <taxon>Bacteroidia</taxon>
        <taxon>Bacteroidales</taxon>
        <taxon>Porphyromonadaceae</taxon>
        <taxon>Porphyromonas</taxon>
    </lineage>
</organism>
<dbReference type="OrthoDB" id="1012272at2"/>
<dbReference type="EMBL" id="JQJD01000023">
    <property type="protein sequence ID" value="KGN81755.1"/>
    <property type="molecule type" value="Genomic_DNA"/>
</dbReference>
<evidence type="ECO:0000313" key="4">
    <source>
        <dbReference type="EMBL" id="KGN81755.1"/>
    </source>
</evidence>
<dbReference type="STRING" id="36874.HQ34_04300"/>
<dbReference type="InterPro" id="IPR036986">
    <property type="entry name" value="S4_RNA-bd_sf"/>
</dbReference>
<comment type="caution">
    <text evidence="4">The sequence shown here is derived from an EMBL/GenBank/DDBJ whole genome shotgun (WGS) entry which is preliminary data.</text>
</comment>
<name>A0A0A2EW74_PORCN</name>
<dbReference type="Proteomes" id="UP000030125">
    <property type="component" value="Unassembled WGS sequence"/>
</dbReference>
<feature type="domain" description="RNA-binding S4" evidence="3">
    <location>
        <begin position="3"/>
        <end position="65"/>
    </location>
</feature>
<evidence type="ECO:0000256" key="1">
    <source>
        <dbReference type="PROSITE-ProRule" id="PRU00182"/>
    </source>
</evidence>
<dbReference type="SMART" id="SM00363">
    <property type="entry name" value="S4"/>
    <property type="match status" value="1"/>
</dbReference>
<dbReference type="PROSITE" id="PS50889">
    <property type="entry name" value="S4"/>
    <property type="match status" value="1"/>
</dbReference>
<dbReference type="InterPro" id="IPR002942">
    <property type="entry name" value="S4_RNA-bd"/>
</dbReference>
<dbReference type="Pfam" id="PF01479">
    <property type="entry name" value="S4"/>
    <property type="match status" value="1"/>
</dbReference>
<dbReference type="AlphaFoldDB" id="A0A0A2EW74"/>